<dbReference type="InterPro" id="IPR011990">
    <property type="entry name" value="TPR-like_helical_dom_sf"/>
</dbReference>
<dbReference type="SMART" id="SM00530">
    <property type="entry name" value="HTH_XRE"/>
    <property type="match status" value="1"/>
</dbReference>
<protein>
    <submittedName>
        <fullName evidence="5">Tetratricopeptide repeat protein</fullName>
    </submittedName>
</protein>
<evidence type="ECO:0000256" key="1">
    <source>
        <dbReference type="ARBA" id="ARBA00022737"/>
    </source>
</evidence>
<dbReference type="SMART" id="SM00028">
    <property type="entry name" value="TPR"/>
    <property type="match status" value="5"/>
</dbReference>
<dbReference type="SUPFAM" id="SSF47413">
    <property type="entry name" value="lambda repressor-like DNA-binding domains"/>
    <property type="match status" value="1"/>
</dbReference>
<dbReference type="SUPFAM" id="SSF48452">
    <property type="entry name" value="TPR-like"/>
    <property type="match status" value="2"/>
</dbReference>
<evidence type="ECO:0000256" key="3">
    <source>
        <dbReference type="PROSITE-ProRule" id="PRU00339"/>
    </source>
</evidence>
<keyword evidence="2 3" id="KW-0802">TPR repeat</keyword>
<dbReference type="InterPro" id="IPR001387">
    <property type="entry name" value="Cro/C1-type_HTH"/>
</dbReference>
<organism evidence="5 6">
    <name type="scientific">Salinithrix halophila</name>
    <dbReference type="NCBI Taxonomy" id="1485204"/>
    <lineage>
        <taxon>Bacteria</taxon>
        <taxon>Bacillati</taxon>
        <taxon>Bacillota</taxon>
        <taxon>Bacilli</taxon>
        <taxon>Bacillales</taxon>
        <taxon>Thermoactinomycetaceae</taxon>
        <taxon>Salinithrix</taxon>
    </lineage>
</organism>
<evidence type="ECO:0000313" key="5">
    <source>
        <dbReference type="EMBL" id="MFC4077041.1"/>
    </source>
</evidence>
<feature type="repeat" description="TPR" evidence="3">
    <location>
        <begin position="360"/>
        <end position="393"/>
    </location>
</feature>
<comment type="caution">
    <text evidence="5">The sequence shown here is derived from an EMBL/GenBank/DDBJ whole genome shotgun (WGS) entry which is preliminary data.</text>
</comment>
<accession>A0ABV8JE52</accession>
<dbReference type="Pfam" id="PF01381">
    <property type="entry name" value="HTH_3"/>
    <property type="match status" value="1"/>
</dbReference>
<evidence type="ECO:0000313" key="6">
    <source>
        <dbReference type="Proteomes" id="UP001595843"/>
    </source>
</evidence>
<sequence length="445" mass="52485">MNQLNIHEIGEIIRKIRKERGFRLEDLADVNISPATISNIERGVAHVKQDKLIYLLEKLDISMDMLPQILQREQQEQKDLKFRLTAAESLERMGQSEQALVLLNDMELADNHLYAPTWHWLRGGCYLFLRKLQKAERELSTAVRLSSQNQPTKTDNIEAYSFSDLSLVSYYQNDLQQAIYYVERGLEAYTPEGGRKVVKYLLLRNKAIYLERLGRIVEALTVVQDVWNELAQIEQEETVLTFYWLRAELLRKSGSLEEAIQYAQEGIDRAGLNYDYKMTFDLWSVLGSIYTTQQDWEKAETCFNIAMGIPKKLVSENRFIRNLIHLGRLYMEQKKWDQAEQQLTLSIREAEKSDSAAYLTDALLAAGKLYYLQGETEKAIPHYRRAAEIAQRRRYKEKEYQAWYHLAKCWRENNEQEFRHCTENMYRVQDERYKEKEAGDFHEGW</sequence>
<dbReference type="Gene3D" id="1.10.260.40">
    <property type="entry name" value="lambda repressor-like DNA-binding domains"/>
    <property type="match status" value="1"/>
</dbReference>
<keyword evidence="1" id="KW-0677">Repeat</keyword>
<dbReference type="PROSITE" id="PS50943">
    <property type="entry name" value="HTH_CROC1"/>
    <property type="match status" value="1"/>
</dbReference>
<keyword evidence="6" id="KW-1185">Reference proteome</keyword>
<name>A0ABV8JE52_9BACL</name>
<evidence type="ECO:0000259" key="4">
    <source>
        <dbReference type="PROSITE" id="PS50943"/>
    </source>
</evidence>
<dbReference type="CDD" id="cd00093">
    <property type="entry name" value="HTH_XRE"/>
    <property type="match status" value="1"/>
</dbReference>
<dbReference type="PROSITE" id="PS50005">
    <property type="entry name" value="TPR"/>
    <property type="match status" value="1"/>
</dbReference>
<dbReference type="Pfam" id="PF13424">
    <property type="entry name" value="TPR_12"/>
    <property type="match status" value="1"/>
</dbReference>
<dbReference type="RefSeq" id="WP_380704517.1">
    <property type="nucleotide sequence ID" value="NZ_JBHSAP010000009.1"/>
</dbReference>
<dbReference type="InterPro" id="IPR010982">
    <property type="entry name" value="Lambda_DNA-bd_dom_sf"/>
</dbReference>
<dbReference type="EMBL" id="JBHSAP010000009">
    <property type="protein sequence ID" value="MFC4077041.1"/>
    <property type="molecule type" value="Genomic_DNA"/>
</dbReference>
<gene>
    <name evidence="5" type="ORF">ACFOUO_09465</name>
</gene>
<dbReference type="InterPro" id="IPR019734">
    <property type="entry name" value="TPR_rpt"/>
</dbReference>
<dbReference type="PANTHER" id="PTHR45641:SF19">
    <property type="entry name" value="NEPHROCYSTIN-3"/>
    <property type="match status" value="1"/>
</dbReference>
<feature type="domain" description="HTH cro/C1-type" evidence="4">
    <location>
        <begin position="13"/>
        <end position="66"/>
    </location>
</feature>
<dbReference type="Proteomes" id="UP001595843">
    <property type="component" value="Unassembled WGS sequence"/>
</dbReference>
<reference evidence="6" key="1">
    <citation type="journal article" date="2019" name="Int. J. Syst. Evol. Microbiol.">
        <title>The Global Catalogue of Microorganisms (GCM) 10K type strain sequencing project: providing services to taxonomists for standard genome sequencing and annotation.</title>
        <authorList>
            <consortium name="The Broad Institute Genomics Platform"/>
            <consortium name="The Broad Institute Genome Sequencing Center for Infectious Disease"/>
            <person name="Wu L."/>
            <person name="Ma J."/>
        </authorList>
    </citation>
    <scope>NUCLEOTIDE SEQUENCE [LARGE SCALE GENOMIC DNA]</scope>
    <source>
        <strain evidence="6">IBRC-M 10813</strain>
    </source>
</reference>
<dbReference type="PANTHER" id="PTHR45641">
    <property type="entry name" value="TETRATRICOPEPTIDE REPEAT PROTEIN (AFU_ORTHOLOGUE AFUA_6G03870)"/>
    <property type="match status" value="1"/>
</dbReference>
<proteinExistence type="predicted"/>
<evidence type="ECO:0000256" key="2">
    <source>
        <dbReference type="ARBA" id="ARBA00022803"/>
    </source>
</evidence>
<dbReference type="Gene3D" id="1.25.40.10">
    <property type="entry name" value="Tetratricopeptide repeat domain"/>
    <property type="match status" value="2"/>
</dbReference>